<dbReference type="SMART" id="SM00983">
    <property type="entry name" value="TPK_B1_binding"/>
    <property type="match status" value="1"/>
</dbReference>
<feature type="domain" description="Thiamin pyrophosphokinase thiamin-binding" evidence="5">
    <location>
        <begin position="146"/>
        <end position="205"/>
    </location>
</feature>
<dbReference type="InterPro" id="IPR007371">
    <property type="entry name" value="TPK_catalytic"/>
</dbReference>
<evidence type="ECO:0000256" key="4">
    <source>
        <dbReference type="ARBA" id="ARBA00022840"/>
    </source>
</evidence>
<dbReference type="Pfam" id="PF04265">
    <property type="entry name" value="TPK_B1_binding"/>
    <property type="match status" value="1"/>
</dbReference>
<sequence>MRCIVLANGEYGDLKFYEDVFKGCDIILCADGGANYAYQLGVLPDYIIGDMDSINENILEYYNSRQVPFKKYPRRKDFTDIQLAMSTAEEMGAQEIILLGTQGKRFDHSLSNLYCGLEYVKRGIKIIHYGPECTVYLVCSQMSLQGRAGDLVSVLPLGGVAAGVYLKDFEYPLENVVLECDNPYAVSNVLAEDTAQIELENGVLVIFHYPS</sequence>
<accession>A0A0W8E4J2</accession>
<dbReference type="PANTHER" id="PTHR41299">
    <property type="entry name" value="THIAMINE PYROPHOSPHOKINASE"/>
    <property type="match status" value="1"/>
</dbReference>
<dbReference type="InterPro" id="IPR007373">
    <property type="entry name" value="Thiamin_PyroPKinase_B1-bd"/>
</dbReference>
<dbReference type="GO" id="GO:0006772">
    <property type="term" value="P:thiamine metabolic process"/>
    <property type="evidence" value="ECO:0007669"/>
    <property type="project" value="InterPro"/>
</dbReference>
<dbReference type="SUPFAM" id="SSF63862">
    <property type="entry name" value="Thiamin pyrophosphokinase, substrate-binding domain"/>
    <property type="match status" value="1"/>
</dbReference>
<keyword evidence="2" id="KW-0547">Nucleotide-binding</keyword>
<comment type="caution">
    <text evidence="6">The sequence shown here is derived from an EMBL/GenBank/DDBJ whole genome shotgun (WGS) entry which is preliminary data.</text>
</comment>
<evidence type="ECO:0000259" key="5">
    <source>
        <dbReference type="SMART" id="SM00983"/>
    </source>
</evidence>
<dbReference type="InterPro" id="IPR036759">
    <property type="entry name" value="TPK_catalytic_sf"/>
</dbReference>
<keyword evidence="3 6" id="KW-0418">Kinase</keyword>
<gene>
    <name evidence="6" type="ORF">ASZ90_019366</name>
</gene>
<dbReference type="Pfam" id="PF04263">
    <property type="entry name" value="TPK_catalytic"/>
    <property type="match status" value="1"/>
</dbReference>
<dbReference type="InterPro" id="IPR006282">
    <property type="entry name" value="Thi_PPkinase"/>
</dbReference>
<dbReference type="GO" id="GO:0004788">
    <property type="term" value="F:thiamine diphosphokinase activity"/>
    <property type="evidence" value="ECO:0007669"/>
    <property type="project" value="UniProtKB-EC"/>
</dbReference>
<dbReference type="EMBL" id="LNQE01001888">
    <property type="protein sequence ID" value="KUG03267.1"/>
    <property type="molecule type" value="Genomic_DNA"/>
</dbReference>
<reference evidence="6" key="1">
    <citation type="journal article" date="2015" name="Proc. Natl. Acad. Sci. U.S.A.">
        <title>Networks of energetic and metabolic interactions define dynamics in microbial communities.</title>
        <authorList>
            <person name="Embree M."/>
            <person name="Liu J.K."/>
            <person name="Al-Bassam M.M."/>
            <person name="Zengler K."/>
        </authorList>
    </citation>
    <scope>NUCLEOTIDE SEQUENCE</scope>
</reference>
<proteinExistence type="predicted"/>
<name>A0A0W8E4J2_9ZZZZ</name>
<dbReference type="NCBIfam" id="TIGR01378">
    <property type="entry name" value="thi_PPkinase"/>
    <property type="match status" value="1"/>
</dbReference>
<dbReference type="PANTHER" id="PTHR41299:SF1">
    <property type="entry name" value="THIAMINE PYROPHOSPHOKINASE"/>
    <property type="match status" value="1"/>
</dbReference>
<dbReference type="EC" id="2.7.6.2" evidence="6"/>
<protein>
    <submittedName>
        <fullName evidence="6">Thiamin pyrophosphokinase</fullName>
        <ecNumber evidence="6">2.7.6.2</ecNumber>
    </submittedName>
</protein>
<keyword evidence="4" id="KW-0067">ATP-binding</keyword>
<evidence type="ECO:0000313" key="6">
    <source>
        <dbReference type="EMBL" id="KUG03267.1"/>
    </source>
</evidence>
<organism evidence="6">
    <name type="scientific">hydrocarbon metagenome</name>
    <dbReference type="NCBI Taxonomy" id="938273"/>
    <lineage>
        <taxon>unclassified sequences</taxon>
        <taxon>metagenomes</taxon>
        <taxon>ecological metagenomes</taxon>
    </lineage>
</organism>
<dbReference type="GO" id="GO:0009229">
    <property type="term" value="P:thiamine diphosphate biosynthetic process"/>
    <property type="evidence" value="ECO:0007669"/>
    <property type="project" value="InterPro"/>
</dbReference>
<dbReference type="CDD" id="cd07995">
    <property type="entry name" value="TPK"/>
    <property type="match status" value="1"/>
</dbReference>
<evidence type="ECO:0000256" key="2">
    <source>
        <dbReference type="ARBA" id="ARBA00022741"/>
    </source>
</evidence>
<dbReference type="GO" id="GO:0005524">
    <property type="term" value="F:ATP binding"/>
    <property type="evidence" value="ECO:0007669"/>
    <property type="project" value="UniProtKB-KW"/>
</dbReference>
<keyword evidence="1 6" id="KW-0808">Transferase</keyword>
<evidence type="ECO:0000256" key="3">
    <source>
        <dbReference type="ARBA" id="ARBA00022777"/>
    </source>
</evidence>
<dbReference type="GO" id="GO:0030975">
    <property type="term" value="F:thiamine binding"/>
    <property type="evidence" value="ECO:0007669"/>
    <property type="project" value="InterPro"/>
</dbReference>
<dbReference type="Gene3D" id="3.40.50.10240">
    <property type="entry name" value="Thiamin pyrophosphokinase, catalytic domain"/>
    <property type="match status" value="1"/>
</dbReference>
<dbReference type="GO" id="GO:0016301">
    <property type="term" value="F:kinase activity"/>
    <property type="evidence" value="ECO:0007669"/>
    <property type="project" value="UniProtKB-KW"/>
</dbReference>
<dbReference type="InterPro" id="IPR036371">
    <property type="entry name" value="TPK_B1-bd_sf"/>
</dbReference>
<dbReference type="AlphaFoldDB" id="A0A0W8E4J2"/>
<evidence type="ECO:0000256" key="1">
    <source>
        <dbReference type="ARBA" id="ARBA00022679"/>
    </source>
</evidence>
<dbReference type="InterPro" id="IPR053149">
    <property type="entry name" value="TPK"/>
</dbReference>
<dbReference type="SUPFAM" id="SSF63999">
    <property type="entry name" value="Thiamin pyrophosphokinase, catalytic domain"/>
    <property type="match status" value="1"/>
</dbReference>